<keyword evidence="12" id="KW-1185">Reference proteome</keyword>
<feature type="transmembrane region" description="Helical" evidence="10">
    <location>
        <begin position="122"/>
        <end position="145"/>
    </location>
</feature>
<keyword evidence="7" id="KW-0869">Chloride channel</keyword>
<feature type="transmembrane region" description="Helical" evidence="10">
    <location>
        <begin position="195"/>
        <end position="217"/>
    </location>
</feature>
<organism evidence="11 12">
    <name type="scientific">Arcticibacter pallidicorallinus</name>
    <dbReference type="NCBI Taxonomy" id="1259464"/>
    <lineage>
        <taxon>Bacteria</taxon>
        <taxon>Pseudomonadati</taxon>
        <taxon>Bacteroidota</taxon>
        <taxon>Sphingobacteriia</taxon>
        <taxon>Sphingobacteriales</taxon>
        <taxon>Sphingobacteriaceae</taxon>
        <taxon>Arcticibacter</taxon>
    </lineage>
</organism>
<feature type="transmembrane region" description="Helical" evidence="10">
    <location>
        <begin position="229"/>
        <end position="248"/>
    </location>
</feature>
<dbReference type="InterPro" id="IPR050368">
    <property type="entry name" value="ClC-type_chloride_channel"/>
</dbReference>
<dbReference type="CDD" id="cd00400">
    <property type="entry name" value="Voltage_gated_ClC"/>
    <property type="match status" value="1"/>
</dbReference>
<dbReference type="InterPro" id="IPR014743">
    <property type="entry name" value="Cl-channel_core"/>
</dbReference>
<dbReference type="PANTHER" id="PTHR43427">
    <property type="entry name" value="CHLORIDE CHANNEL PROTEIN CLC-E"/>
    <property type="match status" value="1"/>
</dbReference>
<name>A0A2T0U0W9_9SPHI</name>
<dbReference type="Proteomes" id="UP000238034">
    <property type="component" value="Unassembled WGS sequence"/>
</dbReference>
<dbReference type="GO" id="GO:0005254">
    <property type="term" value="F:chloride channel activity"/>
    <property type="evidence" value="ECO:0007669"/>
    <property type="project" value="UniProtKB-KW"/>
</dbReference>
<keyword evidence="2" id="KW-0813">Transport</keyword>
<dbReference type="InterPro" id="IPR001807">
    <property type="entry name" value="ClC"/>
</dbReference>
<feature type="transmembrane region" description="Helical" evidence="10">
    <location>
        <begin position="157"/>
        <end position="175"/>
    </location>
</feature>
<dbReference type="SUPFAM" id="SSF81340">
    <property type="entry name" value="Clc chloride channel"/>
    <property type="match status" value="1"/>
</dbReference>
<keyword evidence="4 10" id="KW-1133">Transmembrane helix</keyword>
<evidence type="ECO:0000256" key="4">
    <source>
        <dbReference type="ARBA" id="ARBA00022989"/>
    </source>
</evidence>
<dbReference type="EMBL" id="PVTH01000007">
    <property type="protein sequence ID" value="PRY51488.1"/>
    <property type="molecule type" value="Genomic_DNA"/>
</dbReference>
<evidence type="ECO:0000313" key="12">
    <source>
        <dbReference type="Proteomes" id="UP000238034"/>
    </source>
</evidence>
<dbReference type="GO" id="GO:0034707">
    <property type="term" value="C:chloride channel complex"/>
    <property type="evidence" value="ECO:0007669"/>
    <property type="project" value="UniProtKB-KW"/>
</dbReference>
<accession>A0A2T0U0W9</accession>
<evidence type="ECO:0000256" key="10">
    <source>
        <dbReference type="SAM" id="Phobius"/>
    </source>
</evidence>
<keyword evidence="5" id="KW-0406">Ion transport</keyword>
<dbReference type="Gene3D" id="1.10.3080.10">
    <property type="entry name" value="Clc chloride channel"/>
    <property type="match status" value="1"/>
</dbReference>
<sequence>MLASTLKLITEHYQNEMIHRASNYFGLVLVFPLVGFTLIFLLRKLVFHNKPNKGITEIYNTLENRKNELPFYKVLSHYANGFLTVIFGGSTGVEVSTVVATAAIGTNAYKKTGLAYKYKTEIVVAAVAAGVATLFGSPFAGLFFAVEAIARKVSNTVVISAVLAVIVASATTYLVGAEPLFVLHPKPWSLTALPYLVGLSIVAGLLSVYFTKVCLLIKRRFSMIKNNTYRIVLGAAIVGTAILFLPQLYGDSYHVVSGFLENTANITFSNSLGLLLLALIILKPLVASVTLGAGGDGGVFAPGMVIGALLGLLFAISCNHYLGTHLIVVNFMVIGMAAVLSGCIHAPLTAIALFTTLSGSTLLLIPIIMACLIAKYTAKSVYQYSVYSYKP</sequence>
<dbReference type="PANTHER" id="PTHR43427:SF6">
    <property type="entry name" value="CHLORIDE CHANNEL PROTEIN CLC-E"/>
    <property type="match status" value="1"/>
</dbReference>
<evidence type="ECO:0000313" key="11">
    <source>
        <dbReference type="EMBL" id="PRY51488.1"/>
    </source>
</evidence>
<feature type="transmembrane region" description="Helical" evidence="10">
    <location>
        <begin position="322"/>
        <end position="344"/>
    </location>
</feature>
<protein>
    <submittedName>
        <fullName evidence="11">CIC family chloride channel protein</fullName>
    </submittedName>
</protein>
<evidence type="ECO:0000256" key="8">
    <source>
        <dbReference type="ARBA" id="ARBA00023214"/>
    </source>
</evidence>
<evidence type="ECO:0000256" key="3">
    <source>
        <dbReference type="ARBA" id="ARBA00022692"/>
    </source>
</evidence>
<evidence type="ECO:0000256" key="1">
    <source>
        <dbReference type="ARBA" id="ARBA00004141"/>
    </source>
</evidence>
<keyword evidence="9" id="KW-0407">Ion channel</keyword>
<evidence type="ECO:0000256" key="6">
    <source>
        <dbReference type="ARBA" id="ARBA00023136"/>
    </source>
</evidence>
<comment type="subcellular location">
    <subcellularLocation>
        <location evidence="1">Membrane</location>
        <topology evidence="1">Multi-pass membrane protein</topology>
    </subcellularLocation>
</comment>
<reference evidence="11 12" key="1">
    <citation type="submission" date="2018-03" db="EMBL/GenBank/DDBJ databases">
        <title>Genomic Encyclopedia of Type Strains, Phase III (KMG-III): the genomes of soil and plant-associated and newly described type strains.</title>
        <authorList>
            <person name="Whitman W."/>
        </authorList>
    </citation>
    <scope>NUCLEOTIDE SEQUENCE [LARGE SCALE GENOMIC DNA]</scope>
    <source>
        <strain evidence="11 12">CGMCC 1.9313</strain>
    </source>
</reference>
<feature type="transmembrane region" description="Helical" evidence="10">
    <location>
        <begin position="351"/>
        <end position="376"/>
    </location>
</feature>
<comment type="caution">
    <text evidence="11">The sequence shown here is derived from an EMBL/GenBank/DDBJ whole genome shotgun (WGS) entry which is preliminary data.</text>
</comment>
<dbReference type="PRINTS" id="PR00762">
    <property type="entry name" value="CLCHANNEL"/>
</dbReference>
<proteinExistence type="predicted"/>
<dbReference type="Pfam" id="PF00654">
    <property type="entry name" value="Voltage_CLC"/>
    <property type="match status" value="1"/>
</dbReference>
<keyword evidence="8" id="KW-0868">Chloride</keyword>
<feature type="transmembrane region" description="Helical" evidence="10">
    <location>
        <begin position="298"/>
        <end position="316"/>
    </location>
</feature>
<gene>
    <name evidence="11" type="ORF">B0I27_10773</name>
</gene>
<evidence type="ECO:0000256" key="9">
    <source>
        <dbReference type="ARBA" id="ARBA00023303"/>
    </source>
</evidence>
<feature type="transmembrane region" description="Helical" evidence="10">
    <location>
        <begin position="21"/>
        <end position="42"/>
    </location>
</feature>
<keyword evidence="3 10" id="KW-0812">Transmembrane</keyword>
<keyword evidence="6 10" id="KW-0472">Membrane</keyword>
<evidence type="ECO:0000256" key="2">
    <source>
        <dbReference type="ARBA" id="ARBA00022448"/>
    </source>
</evidence>
<evidence type="ECO:0000256" key="5">
    <source>
        <dbReference type="ARBA" id="ARBA00023065"/>
    </source>
</evidence>
<evidence type="ECO:0000256" key="7">
    <source>
        <dbReference type="ARBA" id="ARBA00023173"/>
    </source>
</evidence>
<dbReference type="AlphaFoldDB" id="A0A2T0U0W9"/>